<dbReference type="OrthoDB" id="9797527at2"/>
<evidence type="ECO:0000256" key="9">
    <source>
        <dbReference type="PIRSR" id="PIRSR601765-1"/>
    </source>
</evidence>
<evidence type="ECO:0000256" key="2">
    <source>
        <dbReference type="ARBA" id="ARBA00012925"/>
    </source>
</evidence>
<evidence type="ECO:0000256" key="7">
    <source>
        <dbReference type="ARBA" id="ARBA00048348"/>
    </source>
</evidence>
<dbReference type="CDD" id="cd00883">
    <property type="entry name" value="beta_CA_cladeA"/>
    <property type="match status" value="1"/>
</dbReference>
<evidence type="ECO:0000256" key="6">
    <source>
        <dbReference type="ARBA" id="ARBA00039351"/>
    </source>
</evidence>
<dbReference type="GO" id="GO:0034599">
    <property type="term" value="P:cellular response to oxidative stress"/>
    <property type="evidence" value="ECO:0007669"/>
    <property type="project" value="TreeGrafter"/>
</dbReference>
<dbReference type="SUPFAM" id="SSF53056">
    <property type="entry name" value="beta-carbonic anhydrase, cab"/>
    <property type="match status" value="1"/>
</dbReference>
<dbReference type="PANTHER" id="PTHR11002">
    <property type="entry name" value="CARBONIC ANHYDRASE"/>
    <property type="match status" value="1"/>
</dbReference>
<feature type="binding site" evidence="9">
    <location>
        <position position="67"/>
    </location>
    <ligand>
        <name>Zn(2+)</name>
        <dbReference type="ChEBI" id="CHEBI:29105"/>
    </ligand>
</feature>
<evidence type="ECO:0000313" key="10">
    <source>
        <dbReference type="EMBL" id="SDE31256.1"/>
    </source>
</evidence>
<feature type="binding site" evidence="9">
    <location>
        <position position="124"/>
    </location>
    <ligand>
        <name>Zn(2+)</name>
        <dbReference type="ChEBI" id="CHEBI:29105"/>
    </ligand>
</feature>
<keyword evidence="3 9" id="KW-0479">Metal-binding</keyword>
<gene>
    <name evidence="10" type="ORF">SAMN05216464_105189</name>
</gene>
<dbReference type="RefSeq" id="WP_091149772.1">
    <property type="nucleotide sequence ID" value="NZ_FNAI01000005.1"/>
</dbReference>
<dbReference type="FunFam" id="3.40.1050.10:FF:000001">
    <property type="entry name" value="Carbonic anhydrase"/>
    <property type="match status" value="1"/>
</dbReference>
<evidence type="ECO:0000313" key="11">
    <source>
        <dbReference type="Proteomes" id="UP000199072"/>
    </source>
</evidence>
<evidence type="ECO:0000256" key="3">
    <source>
        <dbReference type="ARBA" id="ARBA00022723"/>
    </source>
</evidence>
<evidence type="ECO:0000256" key="5">
    <source>
        <dbReference type="ARBA" id="ARBA00023239"/>
    </source>
</evidence>
<proteinExistence type="inferred from homology"/>
<dbReference type="EC" id="4.2.1.1" evidence="2"/>
<dbReference type="EMBL" id="FNAI01000005">
    <property type="protein sequence ID" value="SDE31256.1"/>
    <property type="molecule type" value="Genomic_DNA"/>
</dbReference>
<dbReference type="InterPro" id="IPR036874">
    <property type="entry name" value="Carbonic_anhydrase_sf"/>
</dbReference>
<name>A0A1G7BXX5_9SPHI</name>
<dbReference type="STRING" id="1391627.SAMN05216464_105189"/>
<evidence type="ECO:0000256" key="1">
    <source>
        <dbReference type="ARBA" id="ARBA00006217"/>
    </source>
</evidence>
<feature type="binding site" evidence="9">
    <location>
        <position position="121"/>
    </location>
    <ligand>
        <name>Zn(2+)</name>
        <dbReference type="ChEBI" id="CHEBI:29105"/>
    </ligand>
</feature>
<dbReference type="Gene3D" id="3.40.1050.10">
    <property type="entry name" value="Carbonic anhydrase"/>
    <property type="match status" value="1"/>
</dbReference>
<dbReference type="Proteomes" id="UP000199072">
    <property type="component" value="Unassembled WGS sequence"/>
</dbReference>
<dbReference type="SMART" id="SM00947">
    <property type="entry name" value="Pro_CA"/>
    <property type="match status" value="1"/>
</dbReference>
<keyword evidence="11" id="KW-1185">Reference proteome</keyword>
<dbReference type="PROSITE" id="PS00704">
    <property type="entry name" value="PROK_CO2_ANHYDRASE_1"/>
    <property type="match status" value="1"/>
</dbReference>
<dbReference type="AlphaFoldDB" id="A0A1G7BXX5"/>
<evidence type="ECO:0000256" key="4">
    <source>
        <dbReference type="ARBA" id="ARBA00022833"/>
    </source>
</evidence>
<dbReference type="GO" id="GO:0008270">
    <property type="term" value="F:zinc ion binding"/>
    <property type="evidence" value="ECO:0007669"/>
    <property type="project" value="InterPro"/>
</dbReference>
<dbReference type="GO" id="GO:0004089">
    <property type="term" value="F:carbonate dehydratase activity"/>
    <property type="evidence" value="ECO:0007669"/>
    <property type="project" value="UniProtKB-EC"/>
</dbReference>
<sequence length="240" mass="26972">MALIDNKKNDKPVIDTNNLKLAQSESYNALIKGNNDWVNNRLKDDPDFFKKLSKGQSPQVLWIGCSDSRVPANEVTGTKAGEVFVHRNIANVCVHSDMNMLSVLDYAVNVLKVKHVIVAGHYGCGGVAAAMSNKQFGLIDNWLRHIKDVYRLHSHELDRITDETQRQNRLVELNVSEQVYNLCKTSIIQNAWMERHDLEVHGWVIDLGTGLVKDIKVSSSSPHNLGYVYELDGIEAVAQH</sequence>
<evidence type="ECO:0000256" key="8">
    <source>
        <dbReference type="ARBA" id="ARBA00082533"/>
    </source>
</evidence>
<dbReference type="InterPro" id="IPR015892">
    <property type="entry name" value="Carbonic_anhydrase_CS"/>
</dbReference>
<organism evidence="10 11">
    <name type="scientific">Mucilaginibacter pineti</name>
    <dbReference type="NCBI Taxonomy" id="1391627"/>
    <lineage>
        <taxon>Bacteria</taxon>
        <taxon>Pseudomonadati</taxon>
        <taxon>Bacteroidota</taxon>
        <taxon>Sphingobacteriia</taxon>
        <taxon>Sphingobacteriales</taxon>
        <taxon>Sphingobacteriaceae</taxon>
        <taxon>Mucilaginibacter</taxon>
    </lineage>
</organism>
<keyword evidence="4 9" id="KW-0862">Zinc</keyword>
<dbReference type="GO" id="GO:0071244">
    <property type="term" value="P:cellular response to carbon dioxide"/>
    <property type="evidence" value="ECO:0007669"/>
    <property type="project" value="TreeGrafter"/>
</dbReference>
<reference evidence="10 11" key="1">
    <citation type="submission" date="2016-10" db="EMBL/GenBank/DDBJ databases">
        <authorList>
            <person name="de Groot N.N."/>
        </authorList>
    </citation>
    <scope>NUCLEOTIDE SEQUENCE [LARGE SCALE GENOMIC DNA]</scope>
    <source>
        <strain evidence="10 11">47C3B</strain>
    </source>
</reference>
<accession>A0A1G7BXX5</accession>
<dbReference type="GO" id="GO:0015976">
    <property type="term" value="P:carbon utilization"/>
    <property type="evidence" value="ECO:0007669"/>
    <property type="project" value="InterPro"/>
</dbReference>
<comment type="similarity">
    <text evidence="1">Belongs to the beta-class carbonic anhydrase family.</text>
</comment>
<keyword evidence="5" id="KW-0456">Lyase</keyword>
<dbReference type="Pfam" id="PF00484">
    <property type="entry name" value="Pro_CA"/>
    <property type="match status" value="1"/>
</dbReference>
<dbReference type="InterPro" id="IPR001765">
    <property type="entry name" value="Carbonic_anhydrase"/>
</dbReference>
<comment type="cofactor">
    <cofactor evidence="9">
        <name>Zn(2+)</name>
        <dbReference type="ChEBI" id="CHEBI:29105"/>
    </cofactor>
    <text evidence="9">Binds 1 zinc ion per subunit.</text>
</comment>
<feature type="binding site" evidence="9">
    <location>
        <position position="65"/>
    </location>
    <ligand>
        <name>Zn(2+)</name>
        <dbReference type="ChEBI" id="CHEBI:29105"/>
    </ligand>
</feature>
<dbReference type="PANTHER" id="PTHR11002:SF76">
    <property type="entry name" value="CARBONIC ANHYDRASE"/>
    <property type="match status" value="1"/>
</dbReference>
<protein>
    <recommendedName>
        <fullName evidence="6">Carbonic anhydrase 2</fullName>
        <ecNumber evidence="2">4.2.1.1</ecNumber>
    </recommendedName>
    <alternativeName>
        <fullName evidence="8">Carbonate dehydratase 2</fullName>
    </alternativeName>
</protein>
<comment type="catalytic activity">
    <reaction evidence="7">
        <text>hydrogencarbonate + H(+) = CO2 + H2O</text>
        <dbReference type="Rhea" id="RHEA:10748"/>
        <dbReference type="ChEBI" id="CHEBI:15377"/>
        <dbReference type="ChEBI" id="CHEBI:15378"/>
        <dbReference type="ChEBI" id="CHEBI:16526"/>
        <dbReference type="ChEBI" id="CHEBI:17544"/>
        <dbReference type="EC" id="4.2.1.1"/>
    </reaction>
</comment>